<keyword evidence="2" id="KW-0238">DNA-binding</keyword>
<dbReference type="GO" id="GO:0006355">
    <property type="term" value="P:regulation of DNA-templated transcription"/>
    <property type="evidence" value="ECO:0007669"/>
    <property type="project" value="InterPro"/>
</dbReference>
<keyword evidence="5" id="KW-0732">Signal</keyword>
<evidence type="ECO:0000256" key="2">
    <source>
        <dbReference type="ARBA" id="ARBA00023125"/>
    </source>
</evidence>
<dbReference type="SMART" id="SM00421">
    <property type="entry name" value="HTH_LUXR"/>
    <property type="match status" value="2"/>
</dbReference>
<dbReference type="SUPFAM" id="SSF46894">
    <property type="entry name" value="C-terminal effector domain of the bipartite response regulators"/>
    <property type="match status" value="2"/>
</dbReference>
<dbReference type="AlphaFoldDB" id="A0A455SZK6"/>
<evidence type="ECO:0000256" key="4">
    <source>
        <dbReference type="SAM" id="MobiDB-lite"/>
    </source>
</evidence>
<dbReference type="PRINTS" id="PR00038">
    <property type="entry name" value="HTHLUXR"/>
</dbReference>
<dbReference type="InterPro" id="IPR016032">
    <property type="entry name" value="Sig_transdc_resp-reg_C-effctor"/>
</dbReference>
<gene>
    <name evidence="7" type="ORF">KTA_11950</name>
</gene>
<accession>A0A455SZK6</accession>
<evidence type="ECO:0000256" key="3">
    <source>
        <dbReference type="ARBA" id="ARBA00023163"/>
    </source>
</evidence>
<protein>
    <recommendedName>
        <fullName evidence="6">HTH luxR-type domain-containing protein</fullName>
    </recommendedName>
</protein>
<feature type="region of interest" description="Disordered" evidence="4">
    <location>
        <begin position="84"/>
        <end position="105"/>
    </location>
</feature>
<dbReference type="InterPro" id="IPR000792">
    <property type="entry name" value="Tscrpt_reg_LuxR_C"/>
</dbReference>
<evidence type="ECO:0000313" key="7">
    <source>
        <dbReference type="EMBL" id="BBH92996.1"/>
    </source>
</evidence>
<organism evidence="7">
    <name type="scientific">Thermogemmatispora argillosa</name>
    <dbReference type="NCBI Taxonomy" id="2045280"/>
    <lineage>
        <taxon>Bacteria</taxon>
        <taxon>Bacillati</taxon>
        <taxon>Chloroflexota</taxon>
        <taxon>Ktedonobacteria</taxon>
        <taxon>Thermogemmatisporales</taxon>
        <taxon>Thermogemmatisporaceae</taxon>
        <taxon>Thermogemmatispora</taxon>
    </lineage>
</organism>
<name>A0A455SZK6_9CHLR</name>
<evidence type="ECO:0000259" key="6">
    <source>
        <dbReference type="SMART" id="SM00421"/>
    </source>
</evidence>
<sequence>MTLTCQPRADYRRRRPLTMRQWQIVLLLRRGLSRQAVAAQLGLAPHTVAVHLSLLRQRLCLSRHSDPLAHVPWEQCPPVLLPPEGLPPLPGKPATQPEARALPERRSSPALKLRGLRRWQVLLLLRAGLTTTQVANQLGLSRNTVYAHLEQIHARLGLGPALSRLAVLDYVPWEQCPPELLAWCQGELRRLGLQAQIKLPIAEDVSSSKEEDAHEDPPAASPRP</sequence>
<dbReference type="PANTHER" id="PTHR44688">
    <property type="entry name" value="DNA-BINDING TRANSCRIPTIONAL ACTIVATOR DEVR_DOSR"/>
    <property type="match status" value="1"/>
</dbReference>
<dbReference type="Gene3D" id="1.10.10.10">
    <property type="entry name" value="Winged helix-like DNA-binding domain superfamily/Winged helix DNA-binding domain"/>
    <property type="match status" value="2"/>
</dbReference>
<feature type="compositionally biased region" description="Basic and acidic residues" evidence="4">
    <location>
        <begin position="206"/>
        <end position="217"/>
    </location>
</feature>
<dbReference type="EMBL" id="AP019377">
    <property type="protein sequence ID" value="BBH92996.1"/>
    <property type="molecule type" value="Genomic_DNA"/>
</dbReference>
<dbReference type="GO" id="GO:0003677">
    <property type="term" value="F:DNA binding"/>
    <property type="evidence" value="ECO:0007669"/>
    <property type="project" value="UniProtKB-KW"/>
</dbReference>
<feature type="domain" description="HTH luxR-type" evidence="6">
    <location>
        <begin position="14"/>
        <end position="71"/>
    </location>
</feature>
<feature type="region of interest" description="Disordered" evidence="4">
    <location>
        <begin position="203"/>
        <end position="224"/>
    </location>
</feature>
<keyword evidence="1" id="KW-0805">Transcription regulation</keyword>
<feature type="domain" description="HTH luxR-type" evidence="6">
    <location>
        <begin position="113"/>
        <end position="168"/>
    </location>
</feature>
<keyword evidence="3" id="KW-0804">Transcription</keyword>
<reference evidence="7" key="1">
    <citation type="submission" date="2018-12" db="EMBL/GenBank/DDBJ databases">
        <title>Novel natural products biosynthetic potential of the class Ktedonobacteria.</title>
        <authorList>
            <person name="Zheng Y."/>
            <person name="Saitou A."/>
            <person name="Wang C.M."/>
            <person name="Toyoda A."/>
            <person name="Minakuchi Y."/>
            <person name="Sekiguchi Y."/>
            <person name="Ueda K."/>
            <person name="Takano H."/>
            <person name="Sakai Y."/>
            <person name="Yokota A."/>
            <person name="Yabe S."/>
        </authorList>
    </citation>
    <scope>NUCLEOTIDE SEQUENCE</scope>
    <source>
        <strain evidence="7">A3-2</strain>
    </source>
</reference>
<evidence type="ECO:0000256" key="1">
    <source>
        <dbReference type="ARBA" id="ARBA00023015"/>
    </source>
</evidence>
<dbReference type="InterPro" id="IPR036388">
    <property type="entry name" value="WH-like_DNA-bd_sf"/>
</dbReference>
<feature type="chain" id="PRO_5019758129" description="HTH luxR-type domain-containing protein" evidence="5">
    <location>
        <begin position="39"/>
        <end position="224"/>
    </location>
</feature>
<proteinExistence type="predicted"/>
<dbReference type="PANTHER" id="PTHR44688:SF16">
    <property type="entry name" value="DNA-BINDING TRANSCRIPTIONAL ACTIVATOR DEVR_DOSR"/>
    <property type="match status" value="1"/>
</dbReference>
<feature type="signal peptide" evidence="5">
    <location>
        <begin position="1"/>
        <end position="38"/>
    </location>
</feature>
<evidence type="ECO:0000256" key="5">
    <source>
        <dbReference type="SAM" id="SignalP"/>
    </source>
</evidence>
<dbReference type="Pfam" id="PF00196">
    <property type="entry name" value="GerE"/>
    <property type="match status" value="2"/>
</dbReference>